<comment type="caution">
    <text evidence="2">The sequence shown here is derived from an EMBL/GenBank/DDBJ whole genome shotgun (WGS) entry which is preliminary data.</text>
</comment>
<protein>
    <submittedName>
        <fullName evidence="2">Zinc-binding peptidase</fullName>
    </submittedName>
</protein>
<proteinExistence type="predicted"/>
<keyword evidence="3" id="KW-1185">Reference proteome</keyword>
<feature type="domain" description="Zinc-ribbon" evidence="1">
    <location>
        <begin position="4"/>
        <end position="93"/>
    </location>
</feature>
<evidence type="ECO:0000259" key="1">
    <source>
        <dbReference type="Pfam" id="PF10005"/>
    </source>
</evidence>
<evidence type="ECO:0000313" key="2">
    <source>
        <dbReference type="EMBL" id="MBU3078013.1"/>
    </source>
</evidence>
<dbReference type="PIRSF" id="PIRSF012641">
    <property type="entry name" value="UCP012641"/>
    <property type="match status" value="1"/>
</dbReference>
<gene>
    <name evidence="2" type="ORF">KOF26_09060</name>
</gene>
<reference evidence="2 3" key="1">
    <citation type="submission" date="2021-06" db="EMBL/GenBank/DDBJ databases">
        <title>Sphingomonas sp. XMGL2, whole genome shotgun sequencing project.</title>
        <authorList>
            <person name="Zhao G."/>
            <person name="Shen L."/>
        </authorList>
    </citation>
    <scope>NUCLEOTIDE SEQUENCE [LARGE SCALE GENOMIC DNA]</scope>
    <source>
        <strain evidence="2 3">XMGL2</strain>
    </source>
</reference>
<dbReference type="RefSeq" id="WP_216323491.1">
    <property type="nucleotide sequence ID" value="NZ_JAHKRT010000004.1"/>
</dbReference>
<sequence length="378" mass="42247">MAVFPCPFCRQLLQFEARTCQSCGHAVAYRPDADAFLFLDTEAGLWRGPDGNGLALRPCANARYGACNWLVERDATEDRCRACRHNRIIPDLAVPGVLERWRKIEEAKRRLIRTLIRLGLPLENRVERPADGLGFAFLYDRSAEQGRPPVLPTGHQGGIVTLNLIEADDVARERIRREMGEPYRTLLGHFRHEVGHHYWSRLIERGPMLEGFRALFGDERQDYRAALSAHHARHRGAGAATASETHVSDYATAHPWEDFAETFAHFLHIVDTLATLGEFGMGMDEPGLGEPAVDFDPYRAQTAVLAGRWIPFAFALNAINRSMGQPDLYPFRLTPGVVVKLDFVNRMCAAARGEPWPEEASLAAMIATLGHAVEMPAD</sequence>
<dbReference type="InterPro" id="IPR031321">
    <property type="entry name" value="UCP012641"/>
</dbReference>
<name>A0ABS6BI79_9SPHN</name>
<accession>A0ABS6BI79</accession>
<evidence type="ECO:0000313" key="3">
    <source>
        <dbReference type="Proteomes" id="UP000776276"/>
    </source>
</evidence>
<organism evidence="2 3">
    <name type="scientific">Sphingomonas quercus</name>
    <dbReference type="NCBI Taxonomy" id="2842451"/>
    <lineage>
        <taxon>Bacteria</taxon>
        <taxon>Pseudomonadati</taxon>
        <taxon>Pseudomonadota</taxon>
        <taxon>Alphaproteobacteria</taxon>
        <taxon>Sphingomonadales</taxon>
        <taxon>Sphingomonadaceae</taxon>
        <taxon>Sphingomonas</taxon>
    </lineage>
</organism>
<dbReference type="InterPro" id="IPR011201">
    <property type="entry name" value="Zinc-ribbon_6_bact"/>
</dbReference>
<dbReference type="EMBL" id="JAHKRT010000004">
    <property type="protein sequence ID" value="MBU3078013.1"/>
    <property type="molecule type" value="Genomic_DNA"/>
</dbReference>
<dbReference type="Proteomes" id="UP000776276">
    <property type="component" value="Unassembled WGS sequence"/>
</dbReference>
<dbReference type="Pfam" id="PF15887">
    <property type="entry name" value="Peptidase_Mx"/>
    <property type="match status" value="1"/>
</dbReference>
<dbReference type="Pfam" id="PF10005">
    <property type="entry name" value="Zn_ribbon_DZR_6"/>
    <property type="match status" value="1"/>
</dbReference>